<reference evidence="3 4" key="1">
    <citation type="submission" date="2018-10" db="EMBL/GenBank/DDBJ databases">
        <title>Phylogenomics of Brevibacillus.</title>
        <authorList>
            <person name="Dunlap C."/>
        </authorList>
    </citation>
    <scope>NUCLEOTIDE SEQUENCE [LARGE SCALE GENOMIC DNA]</scope>
    <source>
        <strain evidence="3 4">JCM 15716</strain>
    </source>
</reference>
<dbReference type="OrthoDB" id="7441206at2"/>
<evidence type="ECO:0000259" key="1">
    <source>
        <dbReference type="Pfam" id="PF06032"/>
    </source>
</evidence>
<accession>A0A3M8DWY0</accession>
<dbReference type="Gene3D" id="3.40.1610.10">
    <property type="entry name" value="CV3147-like domain"/>
    <property type="match status" value="1"/>
</dbReference>
<dbReference type="EMBL" id="RHHQ01000004">
    <property type="protein sequence ID" value="RNB92029.1"/>
    <property type="molecule type" value="Genomic_DNA"/>
</dbReference>
<name>A0A3M8DWY0_9BACL</name>
<evidence type="ECO:0000313" key="4">
    <source>
        <dbReference type="Proteomes" id="UP000271031"/>
    </source>
</evidence>
<dbReference type="InterPro" id="IPR024071">
    <property type="entry name" value="S-Me-THD_C_sf"/>
</dbReference>
<evidence type="ECO:0000313" key="3">
    <source>
        <dbReference type="EMBL" id="RNB92029.1"/>
    </source>
</evidence>
<sequence length="372" mass="40639">MKHKLKEKDVDALACGALFLGSGGGGDTSLLQIMAKQAIRENGPVSLLSPFDLPDDAWIVCSGLMGSPAIHFEKMMSGDELVAALRVLEREKQIQAMAIAGLEIGGINAMAPLVTAAKTKLPLIDCDGMGRAFPEFQMTTYHAFGVQAAPLVICSNHDDWRYFSGSSNYEIEKAARFVLPEMGGSVAAACVPMRAAMMQETALHHTFTVAKRIGQSVIAAGTDIHRVFANLSADLQNSIYGKPHKLTEGKIVDLQRYLQDDFMRGELVIEGTGFHHSEQIEVRFQSEYLLAKEGKRAVAMVPDLICVLDADNGLPLLIEELELHMKVWLIAIPAPVLLRHPKMLDVVGPWNFGVSDTYTPVEQLVAEAGDWR</sequence>
<proteinExistence type="predicted"/>
<keyword evidence="4" id="KW-1185">Reference proteome</keyword>
<dbReference type="Proteomes" id="UP000271031">
    <property type="component" value="Unassembled WGS sequence"/>
</dbReference>
<dbReference type="Pfam" id="PF20906">
    <property type="entry name" value="S-Me-THD_C"/>
    <property type="match status" value="1"/>
</dbReference>
<evidence type="ECO:0000259" key="2">
    <source>
        <dbReference type="Pfam" id="PF20906"/>
    </source>
</evidence>
<comment type="caution">
    <text evidence="3">The sequence shown here is derived from an EMBL/GenBank/DDBJ whole genome shotgun (WGS) entry which is preliminary data.</text>
</comment>
<protein>
    <submittedName>
        <fullName evidence="3">DUF917 domain-containing protein</fullName>
    </submittedName>
</protein>
<feature type="domain" description="S-Me-THD N-terminal" evidence="1">
    <location>
        <begin position="8"/>
        <end position="159"/>
    </location>
</feature>
<dbReference type="Pfam" id="PF06032">
    <property type="entry name" value="S-Me-THD_N"/>
    <property type="match status" value="1"/>
</dbReference>
<dbReference type="Gene3D" id="2.40.390.10">
    <property type="entry name" value="CV3147-like"/>
    <property type="match status" value="1"/>
</dbReference>
<dbReference type="InterPro" id="IPR048350">
    <property type="entry name" value="S-Me-THD-like_C"/>
</dbReference>
<gene>
    <name evidence="3" type="ORF">EDM56_04585</name>
</gene>
<dbReference type="InterPro" id="IPR010318">
    <property type="entry name" value="S-Me-THD_N"/>
</dbReference>
<dbReference type="InterPro" id="IPR027479">
    <property type="entry name" value="S-Me-THD_N_sf"/>
</dbReference>
<dbReference type="AlphaFoldDB" id="A0A3M8DWY0"/>
<dbReference type="SUPFAM" id="SSF160991">
    <property type="entry name" value="CV3147-like"/>
    <property type="match status" value="1"/>
</dbReference>
<feature type="domain" description="S-Me-THD-like C-terminal" evidence="2">
    <location>
        <begin position="167"/>
        <end position="361"/>
    </location>
</feature>
<organism evidence="3 4">
    <name type="scientific">Brevibacillus fluminis</name>
    <dbReference type="NCBI Taxonomy" id="511487"/>
    <lineage>
        <taxon>Bacteria</taxon>
        <taxon>Bacillati</taxon>
        <taxon>Bacillota</taxon>
        <taxon>Bacilli</taxon>
        <taxon>Bacillales</taxon>
        <taxon>Paenibacillaceae</taxon>
        <taxon>Brevibacillus</taxon>
    </lineage>
</organism>